<keyword evidence="1" id="KW-0472">Membrane</keyword>
<proteinExistence type="predicted"/>
<evidence type="ECO:0000313" key="2">
    <source>
        <dbReference type="EMBL" id="UEP19926.1"/>
    </source>
</evidence>
<dbReference type="EMBL" id="MZ612120">
    <property type="protein sequence ID" value="UEP19926.1"/>
    <property type="molecule type" value="Genomic_DNA"/>
</dbReference>
<organism evidence="2">
    <name type="scientific">Klebsiella phage vB_Kpn-VAC111</name>
    <dbReference type="NCBI Taxonomy" id="2886109"/>
    <lineage>
        <taxon>Viruses</taxon>
        <taxon>Duplodnaviria</taxon>
        <taxon>Heunggongvirae</taxon>
        <taxon>Uroviricota</taxon>
        <taxon>Caudoviricetes</taxon>
        <taxon>Drexlerviridae</taxon>
        <taxon>Webervirus</taxon>
    </lineage>
</organism>
<feature type="transmembrane region" description="Helical" evidence="1">
    <location>
        <begin position="12"/>
        <end position="36"/>
    </location>
</feature>
<sequence>MKFTIAVMAALFSMYGPGALIFSIMILWVCGIVEVMHHKTMLDIRFKRWASDKKRYFVSEKIEAANK</sequence>
<evidence type="ECO:0000256" key="1">
    <source>
        <dbReference type="SAM" id="Phobius"/>
    </source>
</evidence>
<name>A0A8K1YSQ7_9CAUD</name>
<accession>A0A8K1YSQ7</accession>
<protein>
    <submittedName>
        <fullName evidence="2">Uncharacterized protein</fullName>
    </submittedName>
</protein>
<keyword evidence="1" id="KW-1133">Transmembrane helix</keyword>
<keyword evidence="1" id="KW-0812">Transmembrane</keyword>
<reference evidence="2" key="1">
    <citation type="submission" date="2021-07" db="EMBL/GenBank/DDBJ databases">
        <authorList>
            <person name="Bleriot I."/>
            <person name="Blasco L."/>
            <person name="Pacios O."/>
            <person name="Fernandez-Garcia L."/>
            <person name="Ambroa A."/>
            <person name="Lopez M."/>
            <person name="Ortiz-Cartagena C."/>
            <person name="Fernandez-Cuenca F."/>
            <person name="Oteo J."/>
            <person name="Pascual A."/>
            <person name="Martinez-Martinez L."/>
            <person name="Domingo-Calap P."/>
            <person name="Wood T.K."/>
            <person name="Tomas M."/>
        </authorList>
    </citation>
    <scope>NUCLEOTIDE SEQUENCE</scope>
</reference>